<keyword evidence="4" id="KW-0472">Membrane</keyword>
<protein>
    <submittedName>
        <fullName evidence="5">Uncharacterized protein</fullName>
    </submittedName>
</protein>
<evidence type="ECO:0000313" key="6">
    <source>
        <dbReference type="Proteomes" id="UP001152533"/>
    </source>
</evidence>
<evidence type="ECO:0000256" key="1">
    <source>
        <dbReference type="ARBA" id="ARBA00004370"/>
    </source>
</evidence>
<dbReference type="Gene3D" id="1.20.1250.20">
    <property type="entry name" value="MFS general substrate transporter like domains"/>
    <property type="match status" value="1"/>
</dbReference>
<dbReference type="AlphaFoldDB" id="A0A9W4W7X7"/>
<evidence type="ECO:0000313" key="5">
    <source>
        <dbReference type="EMBL" id="CAI0646228.1"/>
    </source>
</evidence>
<dbReference type="Pfam" id="PF00083">
    <property type="entry name" value="Sugar_tr"/>
    <property type="match status" value="1"/>
</dbReference>
<keyword evidence="2" id="KW-0812">Transmembrane</keyword>
<comment type="subcellular location">
    <subcellularLocation>
        <location evidence="1">Membrane</location>
    </subcellularLocation>
</comment>
<dbReference type="InterPro" id="IPR005828">
    <property type="entry name" value="MFS_sugar_transport-like"/>
</dbReference>
<name>A0A9W4W7X7_9PEZI</name>
<comment type="caution">
    <text evidence="5">The sequence shown here is derived from an EMBL/GenBank/DDBJ whole genome shotgun (WGS) entry which is preliminary data.</text>
</comment>
<dbReference type="GO" id="GO:0022857">
    <property type="term" value="F:transmembrane transporter activity"/>
    <property type="evidence" value="ECO:0007669"/>
    <property type="project" value="InterPro"/>
</dbReference>
<evidence type="ECO:0000256" key="2">
    <source>
        <dbReference type="ARBA" id="ARBA00022692"/>
    </source>
</evidence>
<evidence type="ECO:0000256" key="3">
    <source>
        <dbReference type="ARBA" id="ARBA00022989"/>
    </source>
</evidence>
<dbReference type="Proteomes" id="UP001152533">
    <property type="component" value="Unassembled WGS sequence"/>
</dbReference>
<keyword evidence="6" id="KW-1185">Reference proteome</keyword>
<gene>
    <name evidence="5" type="ORF">CGXH109_LOCUS52960</name>
</gene>
<dbReference type="EMBL" id="CAMGZC010000310">
    <property type="protein sequence ID" value="CAI0646228.1"/>
    <property type="molecule type" value="Genomic_DNA"/>
</dbReference>
<accession>A0A9W4W7X7</accession>
<keyword evidence="3" id="KW-1133">Transmembrane helix</keyword>
<organism evidence="5 6">
    <name type="scientific">Colletotrichum noveboracense</name>
    <dbReference type="NCBI Taxonomy" id="2664923"/>
    <lineage>
        <taxon>Eukaryota</taxon>
        <taxon>Fungi</taxon>
        <taxon>Dikarya</taxon>
        <taxon>Ascomycota</taxon>
        <taxon>Pezizomycotina</taxon>
        <taxon>Sordariomycetes</taxon>
        <taxon>Hypocreomycetidae</taxon>
        <taxon>Glomerellales</taxon>
        <taxon>Glomerellaceae</taxon>
        <taxon>Colletotrichum</taxon>
        <taxon>Colletotrichum gloeosporioides species complex</taxon>
    </lineage>
</organism>
<reference evidence="5" key="1">
    <citation type="submission" date="2022-08" db="EMBL/GenBank/DDBJ databases">
        <authorList>
            <person name="Giroux E."/>
            <person name="Giroux E."/>
        </authorList>
    </citation>
    <scope>NUCLEOTIDE SEQUENCE</scope>
    <source>
        <strain evidence="5">H1091258</strain>
    </source>
</reference>
<sequence length="77" mass="8820">MVARDHPSTNAFTAELARWADLFRPRYLKRTTIALAIPFFQQFSEVCSLMHPFEGINAFVYYAPTFFTALGQKGDMP</sequence>
<proteinExistence type="predicted"/>
<dbReference type="GO" id="GO:0016020">
    <property type="term" value="C:membrane"/>
    <property type="evidence" value="ECO:0007669"/>
    <property type="project" value="UniProtKB-SubCell"/>
</dbReference>
<dbReference type="InterPro" id="IPR036259">
    <property type="entry name" value="MFS_trans_sf"/>
</dbReference>
<evidence type="ECO:0000256" key="4">
    <source>
        <dbReference type="ARBA" id="ARBA00023136"/>
    </source>
</evidence>